<evidence type="ECO:0000313" key="7">
    <source>
        <dbReference type="EMBL" id="OBQ54556.1"/>
    </source>
</evidence>
<comment type="cofactor">
    <cofactor evidence="1">
        <name>Mg(2+)</name>
        <dbReference type="ChEBI" id="CHEBI:18420"/>
    </cofactor>
</comment>
<keyword evidence="5" id="KW-0460">Magnesium</keyword>
<dbReference type="PROSITE" id="PS00723">
    <property type="entry name" value="POLYPRENYL_SYNTHASE_1"/>
    <property type="match status" value="1"/>
</dbReference>
<dbReference type="GO" id="GO:0046872">
    <property type="term" value="F:metal ion binding"/>
    <property type="evidence" value="ECO:0007669"/>
    <property type="project" value="UniProtKB-KW"/>
</dbReference>
<dbReference type="OrthoDB" id="9805316at2"/>
<organism evidence="7 8">
    <name type="scientific">Halodesulfovibrio spirochaetisodalis</name>
    <dbReference type="NCBI Taxonomy" id="1560234"/>
    <lineage>
        <taxon>Bacteria</taxon>
        <taxon>Pseudomonadati</taxon>
        <taxon>Thermodesulfobacteriota</taxon>
        <taxon>Desulfovibrionia</taxon>
        <taxon>Desulfovibrionales</taxon>
        <taxon>Desulfovibrionaceae</taxon>
        <taxon>Halodesulfovibrio</taxon>
    </lineage>
</organism>
<dbReference type="CDD" id="cd00685">
    <property type="entry name" value="Trans_IPPS_HT"/>
    <property type="match status" value="1"/>
</dbReference>
<dbReference type="InterPro" id="IPR008949">
    <property type="entry name" value="Isoprenoid_synthase_dom_sf"/>
</dbReference>
<dbReference type="RefSeq" id="WP_066853503.1">
    <property type="nucleotide sequence ID" value="NZ_JXMS01000007.1"/>
</dbReference>
<accession>A0A1B7XGA5</accession>
<evidence type="ECO:0000256" key="3">
    <source>
        <dbReference type="ARBA" id="ARBA00022679"/>
    </source>
</evidence>
<evidence type="ECO:0000256" key="1">
    <source>
        <dbReference type="ARBA" id="ARBA00001946"/>
    </source>
</evidence>
<dbReference type="GO" id="GO:0004659">
    <property type="term" value="F:prenyltransferase activity"/>
    <property type="evidence" value="ECO:0007669"/>
    <property type="project" value="InterPro"/>
</dbReference>
<protein>
    <submittedName>
        <fullName evidence="7">Octaprenyl-diphosphate synthase</fullName>
    </submittedName>
</protein>
<dbReference type="InterPro" id="IPR000092">
    <property type="entry name" value="Polyprenyl_synt"/>
</dbReference>
<comment type="caution">
    <text evidence="7">The sequence shown here is derived from an EMBL/GenBank/DDBJ whole genome shotgun (WGS) entry which is preliminary data.</text>
</comment>
<dbReference type="GO" id="GO:0008299">
    <property type="term" value="P:isoprenoid biosynthetic process"/>
    <property type="evidence" value="ECO:0007669"/>
    <property type="project" value="InterPro"/>
</dbReference>
<evidence type="ECO:0000256" key="5">
    <source>
        <dbReference type="ARBA" id="ARBA00022842"/>
    </source>
</evidence>
<dbReference type="Pfam" id="PF00348">
    <property type="entry name" value="polyprenyl_synt"/>
    <property type="match status" value="1"/>
</dbReference>
<name>A0A1B7XGA5_9BACT</name>
<keyword evidence="4" id="KW-0479">Metal-binding</keyword>
<comment type="similarity">
    <text evidence="2 6">Belongs to the FPP/GGPP synthase family.</text>
</comment>
<sequence>MQELLEYLTSKQPKINATLAAETAQLNILVQPVVSHVLTAGGKRLRPLLTLLTAATLGYTDDDIYPLACSVELLHSATLLHDDIIDDAELRRGKPAAHTQFGNTKTVLAGDVLLAQANLVVARYNDARLTQCIAEAIVETATGEIEEIEYLHSTNHPQETYINIIKGKTAFLLQASCIMGAIKAGGTEEQIAAASDFGMNLGIAFQIVDDALDFAVSTKEIGKPVAGDLREGKLTPPLLMYLETLNGAERDDFVTKFEAGTFTEEEVCSVAEQIRTLGLDDATRELANSYLDKAQQALETLPVCPERTILLQTLDYVKSRSA</sequence>
<dbReference type="EMBL" id="JXMS01000007">
    <property type="protein sequence ID" value="OBQ54556.1"/>
    <property type="molecule type" value="Genomic_DNA"/>
</dbReference>
<proteinExistence type="inferred from homology"/>
<evidence type="ECO:0000313" key="8">
    <source>
        <dbReference type="Proteomes" id="UP000091979"/>
    </source>
</evidence>
<dbReference type="PATRIC" id="fig|1560234.3.peg.3133"/>
<dbReference type="SFLD" id="SFLDS00005">
    <property type="entry name" value="Isoprenoid_Synthase_Type_I"/>
    <property type="match status" value="1"/>
</dbReference>
<gene>
    <name evidence="7" type="ORF">SP90_05795</name>
</gene>
<dbReference type="SFLD" id="SFLDG01017">
    <property type="entry name" value="Polyprenyl_Transferase_Like"/>
    <property type="match status" value="1"/>
</dbReference>
<dbReference type="AlphaFoldDB" id="A0A1B7XGA5"/>
<reference evidence="7 8" key="1">
    <citation type="submission" date="2015-01" db="EMBL/GenBank/DDBJ databases">
        <title>Desulfovibrio sp. JC271 draft genome sequence.</title>
        <authorList>
            <person name="Shivani Y."/>
            <person name="Subhash Y."/>
            <person name="Sasikala C."/>
            <person name="Ramana C.V."/>
        </authorList>
    </citation>
    <scope>NUCLEOTIDE SEQUENCE [LARGE SCALE GENOMIC DNA]</scope>
    <source>
        <strain evidence="7 8">JC271</strain>
    </source>
</reference>
<keyword evidence="3 6" id="KW-0808">Transferase</keyword>
<dbReference type="PANTHER" id="PTHR12001:SF69">
    <property type="entry name" value="ALL TRANS-POLYPRENYL-DIPHOSPHATE SYNTHASE PDSS1"/>
    <property type="match status" value="1"/>
</dbReference>
<dbReference type="Proteomes" id="UP000091979">
    <property type="component" value="Unassembled WGS sequence"/>
</dbReference>
<dbReference type="STRING" id="1560234.SP90_05795"/>
<dbReference type="SUPFAM" id="SSF48576">
    <property type="entry name" value="Terpenoid synthases"/>
    <property type="match status" value="1"/>
</dbReference>
<evidence type="ECO:0000256" key="6">
    <source>
        <dbReference type="RuleBase" id="RU004466"/>
    </source>
</evidence>
<dbReference type="Gene3D" id="1.10.600.10">
    <property type="entry name" value="Farnesyl Diphosphate Synthase"/>
    <property type="match status" value="1"/>
</dbReference>
<evidence type="ECO:0000256" key="4">
    <source>
        <dbReference type="ARBA" id="ARBA00022723"/>
    </source>
</evidence>
<keyword evidence="8" id="KW-1185">Reference proteome</keyword>
<dbReference type="InterPro" id="IPR033749">
    <property type="entry name" value="Polyprenyl_synt_CS"/>
</dbReference>
<dbReference type="PANTHER" id="PTHR12001">
    <property type="entry name" value="GERANYLGERANYL PYROPHOSPHATE SYNTHASE"/>
    <property type="match status" value="1"/>
</dbReference>
<evidence type="ECO:0000256" key="2">
    <source>
        <dbReference type="ARBA" id="ARBA00006706"/>
    </source>
</evidence>